<dbReference type="InterPro" id="IPR050951">
    <property type="entry name" value="Retrovirus_Pol_polyprotein"/>
</dbReference>
<feature type="compositionally biased region" description="Polar residues" evidence="2">
    <location>
        <begin position="33"/>
        <end position="51"/>
    </location>
</feature>
<dbReference type="Pfam" id="PF17919">
    <property type="entry name" value="RT_RNaseH_2"/>
    <property type="match status" value="1"/>
</dbReference>
<feature type="region of interest" description="Disordered" evidence="2">
    <location>
        <begin position="101"/>
        <end position="120"/>
    </location>
</feature>
<name>A0A6L2M138_TANCI</name>
<proteinExistence type="predicted"/>
<protein>
    <recommendedName>
        <fullName evidence="3">Integrase catalytic domain-containing protein</fullName>
    </recommendedName>
</protein>
<feature type="region of interest" description="Disordered" evidence="2">
    <location>
        <begin position="140"/>
        <end position="176"/>
    </location>
</feature>
<dbReference type="FunFam" id="3.30.70.270:FF:000020">
    <property type="entry name" value="Transposon Tf2-6 polyprotein-like Protein"/>
    <property type="match status" value="1"/>
</dbReference>
<dbReference type="GO" id="GO:0003824">
    <property type="term" value="F:catalytic activity"/>
    <property type="evidence" value="ECO:0007669"/>
    <property type="project" value="UniProtKB-KW"/>
</dbReference>
<evidence type="ECO:0000313" key="4">
    <source>
        <dbReference type="EMBL" id="GEU67149.1"/>
    </source>
</evidence>
<dbReference type="Pfam" id="PF08284">
    <property type="entry name" value="RVP_2"/>
    <property type="match status" value="1"/>
</dbReference>
<dbReference type="SUPFAM" id="SSF53098">
    <property type="entry name" value="Ribonuclease H-like"/>
    <property type="match status" value="1"/>
</dbReference>
<dbReference type="SUPFAM" id="SSF56672">
    <property type="entry name" value="DNA/RNA polymerases"/>
    <property type="match status" value="1"/>
</dbReference>
<dbReference type="EMBL" id="BKCJ010005511">
    <property type="protein sequence ID" value="GEU67149.1"/>
    <property type="molecule type" value="Genomic_DNA"/>
</dbReference>
<dbReference type="Gene3D" id="3.30.420.10">
    <property type="entry name" value="Ribonuclease H-like superfamily/Ribonuclease H"/>
    <property type="match status" value="1"/>
</dbReference>
<dbReference type="InterPro" id="IPR001584">
    <property type="entry name" value="Integrase_cat-core"/>
</dbReference>
<feature type="domain" description="Integrase catalytic" evidence="3">
    <location>
        <begin position="815"/>
        <end position="927"/>
    </location>
</feature>
<feature type="compositionally biased region" description="Basic and acidic residues" evidence="2">
    <location>
        <begin position="160"/>
        <end position="170"/>
    </location>
</feature>
<dbReference type="PROSITE" id="PS50994">
    <property type="entry name" value="INTEGRASE"/>
    <property type="match status" value="1"/>
</dbReference>
<evidence type="ECO:0000259" key="3">
    <source>
        <dbReference type="PROSITE" id="PS50994"/>
    </source>
</evidence>
<organism evidence="4">
    <name type="scientific">Tanacetum cinerariifolium</name>
    <name type="common">Dalmatian daisy</name>
    <name type="synonym">Chrysanthemum cinerariifolium</name>
    <dbReference type="NCBI Taxonomy" id="118510"/>
    <lineage>
        <taxon>Eukaryota</taxon>
        <taxon>Viridiplantae</taxon>
        <taxon>Streptophyta</taxon>
        <taxon>Embryophyta</taxon>
        <taxon>Tracheophyta</taxon>
        <taxon>Spermatophyta</taxon>
        <taxon>Magnoliopsida</taxon>
        <taxon>eudicotyledons</taxon>
        <taxon>Gunneridae</taxon>
        <taxon>Pentapetalae</taxon>
        <taxon>asterids</taxon>
        <taxon>campanulids</taxon>
        <taxon>Asterales</taxon>
        <taxon>Asteraceae</taxon>
        <taxon>Asteroideae</taxon>
        <taxon>Anthemideae</taxon>
        <taxon>Anthemidinae</taxon>
        <taxon>Tanacetum</taxon>
    </lineage>
</organism>
<reference evidence="4" key="1">
    <citation type="journal article" date="2019" name="Sci. Rep.">
        <title>Draft genome of Tanacetum cinerariifolium, the natural source of mosquito coil.</title>
        <authorList>
            <person name="Yamashiro T."/>
            <person name="Shiraishi A."/>
            <person name="Satake H."/>
            <person name="Nakayama K."/>
        </authorList>
    </citation>
    <scope>NUCLEOTIDE SEQUENCE</scope>
</reference>
<sequence length="968" mass="107985">MAESSSPEITPKEEPVTLDRPESPNPFLPAIQETKSSSAMDTSPSHLSSPTLVVGEMHKKAQQAAGGPTFLEDTSKDGAHPQLSSVSNLSVLVDKTKSARDGLKSTDTTSSANKESRADDISQNVKLEDLADILKDTRSAFFTPGSPTDEPIIASDVSEENAKNDKDTKDTSVPPTSLKLAQLQELMAQEKLKTIDSLLGLLKMVTNTLNRFATLLENTSGATTTGVPSADKATALPREKDADTNLKMNYTGWLAVASRGGRTGGRAYRCGYRTRGRTSYQGDDRINGDQGRGQGNGRNQNSDAANDNIWGDVSRGCTYKEFLACNSKEYDGRGGSHVVELSNPHTRSRSRCRNVNPINARNPTARACYECGSTDHVKSVCPRLNHAQGPGGNRPNQILADNRGQGYENQGNQARGRAFILGVEEARQDSNIMTGTFTLNDHYATTLFDSGANYSFVSTTFIPLLSIEPSDLGFSYEIEIASKKLVEIYKLSDHKAEIICHEKVVRIPLLDGKVLRVLGEKPKEKVRQLMIAKAIRKKQEEVVVVKDFPKVFPDDLSGLPHVWEIEFWIELVLGAMPIAKSPYRLAPSELEELSSQLKKLQDKGLAGYYHRFIKDFSKIAKPLTVLTQKSKTFDWGEDQENAFQTLKDKLCNAHILALLDGPKDFVVYCDASRLGLGCVLMQRGKIEIFSDHDYEICYHPGKANVVADALSGKERVKHKRVRAMNMTLQSSIRDKILAAQKEARDESVGLQKGLDEMIELRSDGALYYLDQIWIPLKGDVKAKHQSSFGLLRQPKIPEWKWDWIAMDFDYKMDRLARLYLNKIVARHGVPISIISDRDNRFTSRFWQSIQEALGTCLDMSTADHPQTDGQSERTIQTLEDMLKACVLDFKGLQETIEKISQIKDRLKAARDHQKSYANRRRKRLEFSIGDHFLLKVSPWKGVVRFEKKGKLAPKFVRPFEVIEKVSLG</sequence>
<comment type="caution">
    <text evidence="4">The sequence shown here is derived from an EMBL/GenBank/DDBJ whole genome shotgun (WGS) entry which is preliminary data.</text>
</comment>
<dbReference type="InterPro" id="IPR012337">
    <property type="entry name" value="RNaseH-like_sf"/>
</dbReference>
<dbReference type="AlphaFoldDB" id="A0A6L2M138"/>
<dbReference type="Pfam" id="PF24626">
    <property type="entry name" value="SH3_Tf2-1"/>
    <property type="match status" value="1"/>
</dbReference>
<dbReference type="GO" id="GO:0003676">
    <property type="term" value="F:nucleic acid binding"/>
    <property type="evidence" value="ECO:0007669"/>
    <property type="project" value="InterPro"/>
</dbReference>
<dbReference type="GO" id="GO:0015074">
    <property type="term" value="P:DNA integration"/>
    <property type="evidence" value="ECO:0007669"/>
    <property type="project" value="InterPro"/>
</dbReference>
<dbReference type="Gene3D" id="3.30.70.270">
    <property type="match status" value="1"/>
</dbReference>
<feature type="region of interest" description="Disordered" evidence="2">
    <location>
        <begin position="279"/>
        <end position="307"/>
    </location>
</feature>
<dbReference type="InterPro" id="IPR056924">
    <property type="entry name" value="SH3_Tf2-1"/>
</dbReference>
<dbReference type="PANTHER" id="PTHR37984:SF5">
    <property type="entry name" value="PROTEIN NYNRIN-LIKE"/>
    <property type="match status" value="1"/>
</dbReference>
<dbReference type="PANTHER" id="PTHR37984">
    <property type="entry name" value="PROTEIN CBG26694"/>
    <property type="match status" value="1"/>
</dbReference>
<dbReference type="InterPro" id="IPR043502">
    <property type="entry name" value="DNA/RNA_pol_sf"/>
</dbReference>
<feature type="region of interest" description="Disordered" evidence="2">
    <location>
        <begin position="385"/>
        <end position="407"/>
    </location>
</feature>
<feature type="compositionally biased region" description="Basic and acidic residues" evidence="2">
    <location>
        <begin position="10"/>
        <end position="22"/>
    </location>
</feature>
<dbReference type="InterPro" id="IPR041577">
    <property type="entry name" value="RT_RNaseH_2"/>
</dbReference>
<keyword evidence="1" id="KW-0511">Multifunctional enzyme</keyword>
<feature type="region of interest" description="Disordered" evidence="2">
    <location>
        <begin position="1"/>
        <end position="87"/>
    </location>
</feature>
<evidence type="ECO:0000256" key="1">
    <source>
        <dbReference type="ARBA" id="ARBA00023268"/>
    </source>
</evidence>
<gene>
    <name evidence="4" type="ORF">Tci_039127</name>
</gene>
<evidence type="ECO:0000256" key="2">
    <source>
        <dbReference type="SAM" id="MobiDB-lite"/>
    </source>
</evidence>
<dbReference type="InterPro" id="IPR036397">
    <property type="entry name" value="RNaseH_sf"/>
</dbReference>
<dbReference type="InterPro" id="IPR043128">
    <property type="entry name" value="Rev_trsase/Diguanyl_cyclase"/>
</dbReference>
<accession>A0A6L2M138</accession>